<gene>
    <name evidence="3" type="ORF">HYFRA_00010557</name>
</gene>
<name>A0A9N9PMV7_9HELO</name>
<dbReference type="Proteomes" id="UP000696280">
    <property type="component" value="Unassembled WGS sequence"/>
</dbReference>
<feature type="compositionally biased region" description="Basic and acidic residues" evidence="1">
    <location>
        <begin position="35"/>
        <end position="44"/>
    </location>
</feature>
<proteinExistence type="predicted"/>
<keyword evidence="4" id="KW-1185">Reference proteome</keyword>
<evidence type="ECO:0000313" key="4">
    <source>
        <dbReference type="Proteomes" id="UP000696280"/>
    </source>
</evidence>
<keyword evidence="2" id="KW-0732">Signal</keyword>
<feature type="signal peptide" evidence="2">
    <location>
        <begin position="1"/>
        <end position="21"/>
    </location>
</feature>
<reference evidence="3" key="1">
    <citation type="submission" date="2021-07" db="EMBL/GenBank/DDBJ databases">
        <authorList>
            <person name="Durling M."/>
        </authorList>
    </citation>
    <scope>NUCLEOTIDE SEQUENCE</scope>
</reference>
<dbReference type="AlphaFoldDB" id="A0A9N9PMV7"/>
<sequence length="164" mass="17697">MKFTNIPTTILLLASVLSANATPIAKPISNHLEQAKRQDHHAKAPEFGTPPGSNNPTFTGGAVTVVGREAIEERSVDTPAKRDEQLATRNEDEGLKAERPPSKVIRLSTTDKRAKLAASSKRSPQATRTLDARKNKDIGNHIVVPAPLTSDLPLHQEPHVVGNL</sequence>
<dbReference type="EMBL" id="CAJVRL010000096">
    <property type="protein sequence ID" value="CAG8960079.1"/>
    <property type="molecule type" value="Genomic_DNA"/>
</dbReference>
<comment type="caution">
    <text evidence="3">The sequence shown here is derived from an EMBL/GenBank/DDBJ whole genome shotgun (WGS) entry which is preliminary data.</text>
</comment>
<organism evidence="3 4">
    <name type="scientific">Hymenoscyphus fraxineus</name>
    <dbReference type="NCBI Taxonomy" id="746836"/>
    <lineage>
        <taxon>Eukaryota</taxon>
        <taxon>Fungi</taxon>
        <taxon>Dikarya</taxon>
        <taxon>Ascomycota</taxon>
        <taxon>Pezizomycotina</taxon>
        <taxon>Leotiomycetes</taxon>
        <taxon>Helotiales</taxon>
        <taxon>Helotiaceae</taxon>
        <taxon>Hymenoscyphus</taxon>
    </lineage>
</organism>
<protein>
    <submittedName>
        <fullName evidence="3">Uncharacterized protein</fullName>
    </submittedName>
</protein>
<evidence type="ECO:0000256" key="2">
    <source>
        <dbReference type="SAM" id="SignalP"/>
    </source>
</evidence>
<feature type="region of interest" description="Disordered" evidence="1">
    <location>
        <begin position="35"/>
        <end position="100"/>
    </location>
</feature>
<accession>A0A9N9PMV7</accession>
<evidence type="ECO:0000313" key="3">
    <source>
        <dbReference type="EMBL" id="CAG8960079.1"/>
    </source>
</evidence>
<feature type="chain" id="PRO_5040368766" evidence="2">
    <location>
        <begin position="22"/>
        <end position="164"/>
    </location>
</feature>
<dbReference type="OrthoDB" id="10497760at2759"/>
<evidence type="ECO:0000256" key="1">
    <source>
        <dbReference type="SAM" id="MobiDB-lite"/>
    </source>
</evidence>
<feature type="compositionally biased region" description="Basic and acidic residues" evidence="1">
    <location>
        <begin position="69"/>
        <end position="100"/>
    </location>
</feature>
<feature type="region of interest" description="Disordered" evidence="1">
    <location>
        <begin position="114"/>
        <end position="134"/>
    </location>
</feature>